<comment type="caution">
    <text evidence="2">The sequence shown here is derived from an EMBL/GenBank/DDBJ whole genome shotgun (WGS) entry which is preliminary data.</text>
</comment>
<gene>
    <name evidence="2" type="ORF">L596_025925</name>
</gene>
<sequence>MPAEATFGARYCLGNWHLEMLCFGASSNFVLLIMCYSQNVEYRDLFTEQFKALSHLDCLSRESNRKQDTHSSYKSNDNRSVFRIH</sequence>
<reference evidence="2 3" key="2">
    <citation type="journal article" date="2019" name="G3 (Bethesda)">
        <title>Hybrid Assembly of the Genome of the Entomopathogenic Nematode Steinernema carpocapsae Identifies the X-Chromosome.</title>
        <authorList>
            <person name="Serra L."/>
            <person name="Macchietto M."/>
            <person name="Macias-Munoz A."/>
            <person name="McGill C.J."/>
            <person name="Rodriguez I.M."/>
            <person name="Rodriguez B."/>
            <person name="Murad R."/>
            <person name="Mortazavi A."/>
        </authorList>
    </citation>
    <scope>NUCLEOTIDE SEQUENCE [LARGE SCALE GENOMIC DNA]</scope>
    <source>
        <strain evidence="2 3">ALL</strain>
    </source>
</reference>
<protein>
    <submittedName>
        <fullName evidence="2">Uncharacterized protein</fullName>
    </submittedName>
</protein>
<accession>A0A4U5M9A1</accession>
<evidence type="ECO:0000313" key="2">
    <source>
        <dbReference type="EMBL" id="TKR65534.1"/>
    </source>
</evidence>
<dbReference type="EMBL" id="AZBU02000009">
    <property type="protein sequence ID" value="TKR65534.1"/>
    <property type="molecule type" value="Genomic_DNA"/>
</dbReference>
<feature type="region of interest" description="Disordered" evidence="1">
    <location>
        <begin position="63"/>
        <end position="85"/>
    </location>
</feature>
<evidence type="ECO:0000313" key="3">
    <source>
        <dbReference type="Proteomes" id="UP000298663"/>
    </source>
</evidence>
<dbReference type="Proteomes" id="UP000298663">
    <property type="component" value="Unassembled WGS sequence"/>
</dbReference>
<name>A0A4U5M9A1_STECR</name>
<organism evidence="2 3">
    <name type="scientific">Steinernema carpocapsae</name>
    <name type="common">Entomopathogenic nematode</name>
    <dbReference type="NCBI Taxonomy" id="34508"/>
    <lineage>
        <taxon>Eukaryota</taxon>
        <taxon>Metazoa</taxon>
        <taxon>Ecdysozoa</taxon>
        <taxon>Nematoda</taxon>
        <taxon>Chromadorea</taxon>
        <taxon>Rhabditida</taxon>
        <taxon>Tylenchina</taxon>
        <taxon>Panagrolaimomorpha</taxon>
        <taxon>Strongyloidoidea</taxon>
        <taxon>Steinernematidae</taxon>
        <taxon>Steinernema</taxon>
    </lineage>
</organism>
<proteinExistence type="predicted"/>
<evidence type="ECO:0000256" key="1">
    <source>
        <dbReference type="SAM" id="MobiDB-lite"/>
    </source>
</evidence>
<keyword evidence="3" id="KW-1185">Reference proteome</keyword>
<reference evidence="2 3" key="1">
    <citation type="journal article" date="2015" name="Genome Biol.">
        <title>Comparative genomics of Steinernema reveals deeply conserved gene regulatory networks.</title>
        <authorList>
            <person name="Dillman A.R."/>
            <person name="Macchietto M."/>
            <person name="Porter C.F."/>
            <person name="Rogers A."/>
            <person name="Williams B."/>
            <person name="Antoshechkin I."/>
            <person name="Lee M.M."/>
            <person name="Goodwin Z."/>
            <person name="Lu X."/>
            <person name="Lewis E.E."/>
            <person name="Goodrich-Blair H."/>
            <person name="Stock S.P."/>
            <person name="Adams B.J."/>
            <person name="Sternberg P.W."/>
            <person name="Mortazavi A."/>
        </authorList>
    </citation>
    <scope>NUCLEOTIDE SEQUENCE [LARGE SCALE GENOMIC DNA]</scope>
    <source>
        <strain evidence="2 3">ALL</strain>
    </source>
</reference>
<dbReference type="AlphaFoldDB" id="A0A4U5M9A1"/>